<evidence type="ECO:0000313" key="2">
    <source>
        <dbReference type="Proteomes" id="UP000198744"/>
    </source>
</evidence>
<dbReference type="EMBL" id="FOBS01000003">
    <property type="protein sequence ID" value="SEM05877.1"/>
    <property type="molecule type" value="Genomic_DNA"/>
</dbReference>
<name>A0A1H7VAT2_9BACT</name>
<proteinExistence type="predicted"/>
<accession>A0A1H7VAT2</accession>
<keyword evidence="2" id="KW-1185">Reference proteome</keyword>
<reference evidence="1 2" key="1">
    <citation type="submission" date="2016-10" db="EMBL/GenBank/DDBJ databases">
        <authorList>
            <person name="de Groot N.N."/>
        </authorList>
    </citation>
    <scope>NUCLEOTIDE SEQUENCE [LARGE SCALE GENOMIC DNA]</scope>
    <source>
        <strain evidence="1 2">DSM 8423</strain>
    </source>
</reference>
<dbReference type="SUPFAM" id="SSF69279">
    <property type="entry name" value="Phage tail proteins"/>
    <property type="match status" value="1"/>
</dbReference>
<dbReference type="AlphaFoldDB" id="A0A1H7VAT2"/>
<protein>
    <submittedName>
        <fullName evidence="1">Phage protein D</fullName>
    </submittedName>
</protein>
<dbReference type="OrthoDB" id="262740at2"/>
<dbReference type="Proteomes" id="UP000198744">
    <property type="component" value="Unassembled WGS sequence"/>
</dbReference>
<dbReference type="STRING" id="43775.SAMN04489760_103115"/>
<sequence length="381" mass="41575">MILDLFTSKRREPAECIIRVGNAGLEISDLYPFLAEVTVDVSRAEPAVATITFESRRDEQGNWLVQDDGRLAPWEPIVIEAAFGSATEEVMRGYIREVRADYPEDAGSARVTVECRDDSLALDREHVRMVWGGDAPTTDQVIVPTILGKYGLSPDPANESGQTGLVINQDGTDIEFLRRRAEANGYDLIFREGMAYFGPMRLDAEPQETILVYAGEGTSAYRFSVRDDGHQADRVSFDRAETAGSGAVSETVNPDLPLLGNEAATGAGSGLPDFAWRMSRQGEMSEDEWRARAQRRANDLSLRVKGEGELDGSLYGHVLRVGEPVGVDGVGERYGGIWFVDTVRHRFSTEGYRQGFNLLRNAYGDNLGSGAGGVLTGVLGG</sequence>
<organism evidence="1 2">
    <name type="scientific">Syntrophus gentianae</name>
    <dbReference type="NCBI Taxonomy" id="43775"/>
    <lineage>
        <taxon>Bacteria</taxon>
        <taxon>Pseudomonadati</taxon>
        <taxon>Thermodesulfobacteriota</taxon>
        <taxon>Syntrophia</taxon>
        <taxon>Syntrophales</taxon>
        <taxon>Syntrophaceae</taxon>
        <taxon>Syntrophus</taxon>
    </lineage>
</organism>
<gene>
    <name evidence="1" type="ORF">SAMN04489760_103115</name>
</gene>
<evidence type="ECO:0000313" key="1">
    <source>
        <dbReference type="EMBL" id="SEM05877.1"/>
    </source>
</evidence>